<feature type="chain" id="PRO_5030815903" description="Ricin B lectin domain-containing protein" evidence="1">
    <location>
        <begin position="22"/>
        <end position="159"/>
    </location>
</feature>
<evidence type="ECO:0000256" key="1">
    <source>
        <dbReference type="SAM" id="SignalP"/>
    </source>
</evidence>
<dbReference type="AlphaFoldDB" id="A0A7W7W8A6"/>
<name>A0A7W7W8A6_9ACTN</name>
<accession>A0A7W7W8A6</accession>
<organism evidence="2 3">
    <name type="scientific">Streptosporangium album</name>
    <dbReference type="NCBI Taxonomy" id="47479"/>
    <lineage>
        <taxon>Bacteria</taxon>
        <taxon>Bacillati</taxon>
        <taxon>Actinomycetota</taxon>
        <taxon>Actinomycetes</taxon>
        <taxon>Streptosporangiales</taxon>
        <taxon>Streptosporangiaceae</taxon>
        <taxon>Streptosporangium</taxon>
    </lineage>
</organism>
<keyword evidence="3" id="KW-1185">Reference proteome</keyword>
<dbReference type="Proteomes" id="UP000534286">
    <property type="component" value="Unassembled WGS sequence"/>
</dbReference>
<proteinExistence type="predicted"/>
<comment type="caution">
    <text evidence="2">The sequence shown here is derived from an EMBL/GenBank/DDBJ whole genome shotgun (WGS) entry which is preliminary data.</text>
</comment>
<reference evidence="2 3" key="1">
    <citation type="submission" date="2020-08" db="EMBL/GenBank/DDBJ databases">
        <title>Sequencing the genomes of 1000 actinobacteria strains.</title>
        <authorList>
            <person name="Klenk H.-P."/>
        </authorList>
    </citation>
    <scope>NUCLEOTIDE SEQUENCE [LARGE SCALE GENOMIC DNA]</scope>
    <source>
        <strain evidence="2 3">DSM 43023</strain>
    </source>
</reference>
<evidence type="ECO:0000313" key="3">
    <source>
        <dbReference type="Proteomes" id="UP000534286"/>
    </source>
</evidence>
<keyword evidence="1" id="KW-0732">Signal</keyword>
<dbReference type="RefSeq" id="WP_184753359.1">
    <property type="nucleotide sequence ID" value="NZ_BAABEK010000099.1"/>
</dbReference>
<evidence type="ECO:0008006" key="4">
    <source>
        <dbReference type="Google" id="ProtNLM"/>
    </source>
</evidence>
<dbReference type="InterPro" id="IPR035992">
    <property type="entry name" value="Ricin_B-like_lectins"/>
</dbReference>
<dbReference type="Gene3D" id="2.80.10.50">
    <property type="match status" value="1"/>
</dbReference>
<sequence length="159" mass="16617">MRTRLALAAAALAAATPIALAAPDALAAAASPVEPGTYEIVNARGTCLRGEGNFNSKTVVGRCDTEWEVTPSDDGSGFTVKHATTDNCLTTALEPIYPPFAATLPCGTVHGASWNFADADGGQVIIFRENSYLTDIGDNRPTVLLGPGNAGQKWILRRT</sequence>
<gene>
    <name evidence="2" type="ORF">FHR32_001204</name>
</gene>
<evidence type="ECO:0000313" key="2">
    <source>
        <dbReference type="EMBL" id="MBB4936899.1"/>
    </source>
</evidence>
<feature type="signal peptide" evidence="1">
    <location>
        <begin position="1"/>
        <end position="21"/>
    </location>
</feature>
<protein>
    <recommendedName>
        <fullName evidence="4">Ricin B lectin domain-containing protein</fullName>
    </recommendedName>
</protein>
<dbReference type="EMBL" id="JACHJU010000001">
    <property type="protein sequence ID" value="MBB4936899.1"/>
    <property type="molecule type" value="Genomic_DNA"/>
</dbReference>
<dbReference type="SUPFAM" id="SSF50370">
    <property type="entry name" value="Ricin B-like lectins"/>
    <property type="match status" value="1"/>
</dbReference>